<dbReference type="FunCoup" id="A0A7J7CR28">
    <property type="interactions" value="592"/>
</dbReference>
<accession>A0A7J7CR28</accession>
<evidence type="ECO:0000313" key="2">
    <source>
        <dbReference type="EMBL" id="KAF5736504.1"/>
    </source>
</evidence>
<dbReference type="EMBL" id="JAAARO010000014">
    <property type="protein sequence ID" value="KAF5736504.1"/>
    <property type="molecule type" value="Genomic_DNA"/>
</dbReference>
<keyword evidence="3" id="KW-1185">Reference proteome</keyword>
<evidence type="ECO:0008006" key="4">
    <source>
        <dbReference type="Google" id="ProtNLM"/>
    </source>
</evidence>
<gene>
    <name evidence="2" type="ORF">HS088_TW14G00647</name>
</gene>
<protein>
    <recommendedName>
        <fullName evidence="4">Cation-transporting ATPase</fullName>
    </recommendedName>
</protein>
<dbReference type="Proteomes" id="UP000593562">
    <property type="component" value="Unassembled WGS sequence"/>
</dbReference>
<evidence type="ECO:0000313" key="3">
    <source>
        <dbReference type="Proteomes" id="UP000593562"/>
    </source>
</evidence>
<sequence>MESKLDSSSVSGQSLTALRSEKVIGGKRNIDEWGDKEEHVRKRIKMRDLESVLRSEGISTHCSQKDKFSCDELQSAKEEMSQVTDVPVTLDLEASQVERSGRDTFPVVVDPVPRPLDLNTEVSLAKNSVDDVNLKFAGKSDKLNLLSKQESEHDIRSPAFGGVGLDLNAEDVSSSEYQETSYGDCKNNKLKSVEVPECGSTNGSQEEKDSLTIWKEMKQNGFLSSSHGGLVAQSGFLSSSHGGIPVPKQRGRKSKIDKKRLELAKKEQIDRFAKIAAPSGLLNELNPGIINHVRNRKQVHSIIEALVRSEKLENGHVGRKQASYLVSGTKETSNRKEKETVNDSGTHGMGFSTGDGKLATLSVGQRKIGYPTSSGDGNSSMAGRALDRDCIPNSNTVRDDDMLALKSSTSMRASENASSMFNEESTNITSVSSLSVKAATVASQWLELMHQDLKGRLSALRRSKKRVRAVITTELPFLLSKEFSSNQENDPFTLKSSADGLSIDAITAMHQARWNTLFDQMDKTLSEEEIQLESWLNQVKEMQRLCEQGLQHMHWNIGFDSQPPGTLESDSRAMKVDCSGRELAVRAAAASIYSTCNFLMSKENLPCF</sequence>
<proteinExistence type="predicted"/>
<dbReference type="InParanoid" id="A0A7J7CR28"/>
<evidence type="ECO:0000256" key="1">
    <source>
        <dbReference type="SAM" id="MobiDB-lite"/>
    </source>
</evidence>
<reference evidence="2 3" key="1">
    <citation type="journal article" date="2020" name="Nat. Commun.">
        <title>Genome of Tripterygium wilfordii and identification of cytochrome P450 involved in triptolide biosynthesis.</title>
        <authorList>
            <person name="Tu L."/>
            <person name="Su P."/>
            <person name="Zhang Z."/>
            <person name="Gao L."/>
            <person name="Wang J."/>
            <person name="Hu T."/>
            <person name="Zhou J."/>
            <person name="Zhang Y."/>
            <person name="Zhao Y."/>
            <person name="Liu Y."/>
            <person name="Song Y."/>
            <person name="Tong Y."/>
            <person name="Lu Y."/>
            <person name="Yang J."/>
            <person name="Xu C."/>
            <person name="Jia M."/>
            <person name="Peters R.J."/>
            <person name="Huang L."/>
            <person name="Gao W."/>
        </authorList>
    </citation>
    <scope>NUCLEOTIDE SEQUENCE [LARGE SCALE GENOMIC DNA]</scope>
    <source>
        <strain evidence="3">cv. XIE 37</strain>
        <tissue evidence="2">Leaf</tissue>
    </source>
</reference>
<organism evidence="2 3">
    <name type="scientific">Tripterygium wilfordii</name>
    <name type="common">Thunder God vine</name>
    <dbReference type="NCBI Taxonomy" id="458696"/>
    <lineage>
        <taxon>Eukaryota</taxon>
        <taxon>Viridiplantae</taxon>
        <taxon>Streptophyta</taxon>
        <taxon>Embryophyta</taxon>
        <taxon>Tracheophyta</taxon>
        <taxon>Spermatophyta</taxon>
        <taxon>Magnoliopsida</taxon>
        <taxon>eudicotyledons</taxon>
        <taxon>Gunneridae</taxon>
        <taxon>Pentapetalae</taxon>
        <taxon>rosids</taxon>
        <taxon>fabids</taxon>
        <taxon>Celastrales</taxon>
        <taxon>Celastraceae</taxon>
        <taxon>Tripterygium</taxon>
    </lineage>
</organism>
<dbReference type="PANTHER" id="PTHR33924">
    <property type="entry name" value="CATION-TRANSPORTING ATPASE"/>
    <property type="match status" value="1"/>
</dbReference>
<dbReference type="PANTHER" id="PTHR33924:SF5">
    <property type="entry name" value="CATION-TRANSPORTING ATPASE"/>
    <property type="match status" value="1"/>
</dbReference>
<comment type="caution">
    <text evidence="2">The sequence shown here is derived from an EMBL/GenBank/DDBJ whole genome shotgun (WGS) entry which is preliminary data.</text>
</comment>
<dbReference type="AlphaFoldDB" id="A0A7J7CR28"/>
<name>A0A7J7CR28_TRIWF</name>
<feature type="compositionally biased region" description="Basic and acidic residues" evidence="1">
    <location>
        <begin position="332"/>
        <end position="341"/>
    </location>
</feature>
<feature type="region of interest" description="Disordered" evidence="1">
    <location>
        <begin position="326"/>
        <end position="355"/>
    </location>
</feature>
<dbReference type="OrthoDB" id="1930341at2759"/>